<organism evidence="3 4">
    <name type="scientific">Biomphalaria pfeifferi</name>
    <name type="common">Bloodfluke planorb</name>
    <name type="synonym">Freshwater snail</name>
    <dbReference type="NCBI Taxonomy" id="112525"/>
    <lineage>
        <taxon>Eukaryota</taxon>
        <taxon>Metazoa</taxon>
        <taxon>Spiralia</taxon>
        <taxon>Lophotrochozoa</taxon>
        <taxon>Mollusca</taxon>
        <taxon>Gastropoda</taxon>
        <taxon>Heterobranchia</taxon>
        <taxon>Euthyneura</taxon>
        <taxon>Panpulmonata</taxon>
        <taxon>Hygrophila</taxon>
        <taxon>Lymnaeoidea</taxon>
        <taxon>Planorbidae</taxon>
        <taxon>Biomphalaria</taxon>
    </lineage>
</organism>
<sequence>VIIANAKMIAKIMYLSSLLTILGLLRPVSGDIFAAVSNNCKNQASSCIANSTAVKALVDNQNYCEALKYSSSSFDSKTCLVTNGNCLISEYNNVKDSVCSATSVMAGMTTLFFCILVYMLN</sequence>
<protein>
    <recommendedName>
        <fullName evidence="5">Transmembrane protein</fullName>
    </recommendedName>
</protein>
<reference evidence="3" key="2">
    <citation type="submission" date="2023-04" db="EMBL/GenBank/DDBJ databases">
        <authorList>
            <person name="Bu L."/>
            <person name="Lu L."/>
            <person name="Laidemitt M.R."/>
            <person name="Zhang S.M."/>
            <person name="Mutuku M."/>
            <person name="Mkoji G."/>
            <person name="Steinauer M."/>
            <person name="Loker E.S."/>
        </authorList>
    </citation>
    <scope>NUCLEOTIDE SEQUENCE</scope>
    <source>
        <strain evidence="3">KasaAsao</strain>
        <tissue evidence="3">Whole Snail</tissue>
    </source>
</reference>
<evidence type="ECO:0008006" key="5">
    <source>
        <dbReference type="Google" id="ProtNLM"/>
    </source>
</evidence>
<dbReference type="Proteomes" id="UP001233172">
    <property type="component" value="Unassembled WGS sequence"/>
</dbReference>
<keyword evidence="4" id="KW-1185">Reference proteome</keyword>
<dbReference type="AlphaFoldDB" id="A0AAD8BXB5"/>
<feature type="transmembrane region" description="Helical" evidence="1">
    <location>
        <begin position="101"/>
        <end position="120"/>
    </location>
</feature>
<keyword evidence="1" id="KW-0472">Membrane</keyword>
<keyword evidence="2" id="KW-0732">Signal</keyword>
<dbReference type="EMBL" id="JASAOG010000024">
    <property type="protein sequence ID" value="KAK0062594.1"/>
    <property type="molecule type" value="Genomic_DNA"/>
</dbReference>
<evidence type="ECO:0000313" key="4">
    <source>
        <dbReference type="Proteomes" id="UP001233172"/>
    </source>
</evidence>
<gene>
    <name evidence="3" type="ORF">Bpfe_007799</name>
</gene>
<evidence type="ECO:0000256" key="2">
    <source>
        <dbReference type="SAM" id="SignalP"/>
    </source>
</evidence>
<comment type="caution">
    <text evidence="3">The sequence shown here is derived from an EMBL/GenBank/DDBJ whole genome shotgun (WGS) entry which is preliminary data.</text>
</comment>
<accession>A0AAD8BXB5</accession>
<evidence type="ECO:0000256" key="1">
    <source>
        <dbReference type="SAM" id="Phobius"/>
    </source>
</evidence>
<name>A0AAD8BXB5_BIOPF</name>
<feature type="chain" id="PRO_5042133427" description="Transmembrane protein" evidence="2">
    <location>
        <begin position="31"/>
        <end position="121"/>
    </location>
</feature>
<evidence type="ECO:0000313" key="3">
    <source>
        <dbReference type="EMBL" id="KAK0062594.1"/>
    </source>
</evidence>
<keyword evidence="1" id="KW-1133">Transmembrane helix</keyword>
<reference evidence="3" key="1">
    <citation type="journal article" date="2023" name="PLoS Negl. Trop. Dis.">
        <title>A genome sequence for Biomphalaria pfeifferi, the major vector snail for the human-infecting parasite Schistosoma mansoni.</title>
        <authorList>
            <person name="Bu L."/>
            <person name="Lu L."/>
            <person name="Laidemitt M.R."/>
            <person name="Zhang S.M."/>
            <person name="Mutuku M."/>
            <person name="Mkoji G."/>
            <person name="Steinauer M."/>
            <person name="Loker E.S."/>
        </authorList>
    </citation>
    <scope>NUCLEOTIDE SEQUENCE</scope>
    <source>
        <strain evidence="3">KasaAsao</strain>
    </source>
</reference>
<proteinExistence type="predicted"/>
<keyword evidence="1" id="KW-0812">Transmembrane</keyword>
<feature type="non-terminal residue" evidence="3">
    <location>
        <position position="1"/>
    </location>
</feature>
<feature type="signal peptide" evidence="2">
    <location>
        <begin position="1"/>
        <end position="30"/>
    </location>
</feature>